<feature type="transmembrane region" description="Helical" evidence="1">
    <location>
        <begin position="135"/>
        <end position="154"/>
    </location>
</feature>
<dbReference type="GO" id="GO:0051301">
    <property type="term" value="P:cell division"/>
    <property type="evidence" value="ECO:0007669"/>
    <property type="project" value="InterPro"/>
</dbReference>
<dbReference type="AlphaFoldDB" id="A0A937L317"/>
<keyword evidence="1" id="KW-0812">Transmembrane</keyword>
<evidence type="ECO:0000313" key="2">
    <source>
        <dbReference type="EMBL" id="MBL6761936.1"/>
    </source>
</evidence>
<reference evidence="2" key="1">
    <citation type="submission" date="2020-10" db="EMBL/GenBank/DDBJ databases">
        <title>Microbiome of the Black Sea water column analyzed by genome centric metagenomics.</title>
        <authorList>
            <person name="Cabello-Yeves P.J."/>
            <person name="Callieri C."/>
            <person name="Picazo A."/>
            <person name="Mehrshad M."/>
            <person name="Haro-Moreno J.M."/>
            <person name="Roda-Garcia J."/>
            <person name="Dzembekova N."/>
            <person name="Slabakova V."/>
            <person name="Slabakova N."/>
            <person name="Moncheva S."/>
            <person name="Rodriguez-Valera F."/>
        </authorList>
    </citation>
    <scope>NUCLEOTIDE SEQUENCE</scope>
    <source>
        <strain evidence="2">BS307-5m-G5</strain>
    </source>
</reference>
<dbReference type="InterPro" id="IPR004513">
    <property type="entry name" value="FtsX"/>
</dbReference>
<dbReference type="EMBL" id="JADHOK010000051">
    <property type="protein sequence ID" value="MBL6761936.1"/>
    <property type="molecule type" value="Genomic_DNA"/>
</dbReference>
<feature type="non-terminal residue" evidence="2">
    <location>
        <position position="1"/>
    </location>
</feature>
<evidence type="ECO:0008006" key="4">
    <source>
        <dbReference type="Google" id="ProtNLM"/>
    </source>
</evidence>
<evidence type="ECO:0000256" key="1">
    <source>
        <dbReference type="SAM" id="Phobius"/>
    </source>
</evidence>
<keyword evidence="1" id="KW-0472">Membrane</keyword>
<dbReference type="GO" id="GO:0032153">
    <property type="term" value="C:cell division site"/>
    <property type="evidence" value="ECO:0007669"/>
    <property type="project" value="TreeGrafter"/>
</dbReference>
<name>A0A937L317_9PROT</name>
<dbReference type="GO" id="GO:0016020">
    <property type="term" value="C:membrane"/>
    <property type="evidence" value="ECO:0007669"/>
    <property type="project" value="InterPro"/>
</dbReference>
<feature type="transmembrane region" description="Helical" evidence="1">
    <location>
        <begin position="45"/>
        <end position="68"/>
    </location>
</feature>
<dbReference type="Proteomes" id="UP000785783">
    <property type="component" value="Unassembled WGS sequence"/>
</dbReference>
<gene>
    <name evidence="2" type="ORF">ISQ19_04485</name>
</gene>
<protein>
    <recommendedName>
        <fullName evidence="4">FtsX-like permease family protein</fullName>
    </recommendedName>
</protein>
<feature type="transmembrane region" description="Helical" evidence="1">
    <location>
        <begin position="105"/>
        <end position="123"/>
    </location>
</feature>
<dbReference type="PANTHER" id="PTHR47755">
    <property type="entry name" value="CELL DIVISION PROTEIN FTSX"/>
    <property type="match status" value="1"/>
</dbReference>
<evidence type="ECO:0000313" key="3">
    <source>
        <dbReference type="Proteomes" id="UP000785783"/>
    </source>
</evidence>
<dbReference type="PANTHER" id="PTHR47755:SF1">
    <property type="entry name" value="CELL DIVISION PROTEIN FTSX"/>
    <property type="match status" value="1"/>
</dbReference>
<organism evidence="2 3">
    <name type="scientific">PS1 clade bacterium</name>
    <dbReference type="NCBI Taxonomy" id="2175152"/>
    <lineage>
        <taxon>Bacteria</taxon>
        <taxon>Pseudomonadati</taxon>
        <taxon>Pseudomonadota</taxon>
        <taxon>Alphaproteobacteria</taxon>
        <taxon>PS1 clade</taxon>
    </lineage>
</organism>
<comment type="caution">
    <text evidence="2">The sequence shown here is derived from an EMBL/GenBank/DDBJ whole genome shotgun (WGS) entry which is preliminary data.</text>
</comment>
<proteinExistence type="predicted"/>
<keyword evidence="1" id="KW-1133">Transmembrane helix</keyword>
<accession>A0A937L317</accession>
<sequence length="166" mass="18118">IEVTPNADNPPATNALAAQIRAVAPGARLDTHGRWRETLESTANALQLFAALVLTMVTLATAMVILFATRAGLLANEEIIHVLHQIGAQDGYISRRFEAHFIRRTALAATAGLAAAFIFFYTLGGLVAEARSADFLVQLLPMPIAAIVLSWQVTRRYVLRRLKQEL</sequence>